<dbReference type="PROSITE" id="PS50109">
    <property type="entry name" value="HIS_KIN"/>
    <property type="match status" value="1"/>
</dbReference>
<dbReference type="CDD" id="cd16917">
    <property type="entry name" value="HATPase_UhpB-NarQ-NarX-like"/>
    <property type="match status" value="1"/>
</dbReference>
<evidence type="ECO:0000313" key="5">
    <source>
        <dbReference type="EMBL" id="BAK33162.1"/>
    </source>
</evidence>
<dbReference type="Pfam" id="PF02518">
    <property type="entry name" value="HATPase_c"/>
    <property type="match status" value="1"/>
</dbReference>
<dbReference type="KEGG" id="mph:MLP_01480"/>
<dbReference type="InterPro" id="IPR050482">
    <property type="entry name" value="Sensor_HK_TwoCompSys"/>
</dbReference>
<evidence type="ECO:0000256" key="3">
    <source>
        <dbReference type="ARBA" id="ARBA00023012"/>
    </source>
</evidence>
<dbReference type="InterPro" id="IPR003594">
    <property type="entry name" value="HATPase_dom"/>
</dbReference>
<dbReference type="RefSeq" id="WP_013861051.1">
    <property type="nucleotide sequence ID" value="NC_015635.1"/>
</dbReference>
<dbReference type="EMBL" id="AP012204">
    <property type="protein sequence ID" value="BAK33162.1"/>
    <property type="molecule type" value="Genomic_DNA"/>
</dbReference>
<evidence type="ECO:0000256" key="1">
    <source>
        <dbReference type="ARBA" id="ARBA00022679"/>
    </source>
</evidence>
<dbReference type="eggNOG" id="COG4585">
    <property type="taxonomic scope" value="Bacteria"/>
</dbReference>
<keyword evidence="1" id="KW-0808">Transferase</keyword>
<dbReference type="InterPro" id="IPR036890">
    <property type="entry name" value="HATPase_C_sf"/>
</dbReference>
<dbReference type="PANTHER" id="PTHR24421">
    <property type="entry name" value="NITRATE/NITRITE SENSOR PROTEIN NARX-RELATED"/>
    <property type="match status" value="1"/>
</dbReference>
<dbReference type="STRING" id="1032480.MLP_01480"/>
<accession>F5XHL7</accession>
<evidence type="ECO:0000259" key="4">
    <source>
        <dbReference type="PROSITE" id="PS50109"/>
    </source>
</evidence>
<reference evidence="5 6" key="1">
    <citation type="submission" date="2011-05" db="EMBL/GenBank/DDBJ databases">
        <title>Whole genome sequence of Microlunatus phosphovorus NM-1.</title>
        <authorList>
            <person name="Hosoyama A."/>
            <person name="Sasaki K."/>
            <person name="Harada T."/>
            <person name="Igarashi R."/>
            <person name="Kawakoshi A."/>
            <person name="Sasagawa M."/>
            <person name="Fukada J."/>
            <person name="Nakamura S."/>
            <person name="Katano Y."/>
            <person name="Hanada S."/>
            <person name="Kamagata Y."/>
            <person name="Nakamura N."/>
            <person name="Yamazaki S."/>
            <person name="Fujita N."/>
        </authorList>
    </citation>
    <scope>NUCLEOTIDE SEQUENCE [LARGE SCALE GENOMIC DNA]</scope>
    <source>
        <strain evidence="6">ATCC 700054 / DSM 10555 / JCM 9379 / NBRC 101784 / NCIMB 13414 / VKM Ac-1990 / NM-1</strain>
    </source>
</reference>
<dbReference type="SUPFAM" id="SSF55874">
    <property type="entry name" value="ATPase domain of HSP90 chaperone/DNA topoisomerase II/histidine kinase"/>
    <property type="match status" value="1"/>
</dbReference>
<feature type="domain" description="Histidine kinase" evidence="4">
    <location>
        <begin position="1"/>
        <end position="89"/>
    </location>
</feature>
<dbReference type="Proteomes" id="UP000007947">
    <property type="component" value="Chromosome"/>
</dbReference>
<gene>
    <name evidence="5" type="ordered locus">MLP_01480</name>
</gene>
<keyword evidence="3" id="KW-0902">Two-component regulatory system</keyword>
<dbReference type="GO" id="GO:0016301">
    <property type="term" value="F:kinase activity"/>
    <property type="evidence" value="ECO:0007669"/>
    <property type="project" value="UniProtKB-KW"/>
</dbReference>
<dbReference type="PANTHER" id="PTHR24421:SF58">
    <property type="entry name" value="SIGNAL TRANSDUCTION HISTIDINE-PROTEIN KINASE_PHOSPHATASE UHPB"/>
    <property type="match status" value="1"/>
</dbReference>
<protein>
    <submittedName>
        <fullName evidence="5">Putative two-component system histidine kinase</fullName>
    </submittedName>
</protein>
<keyword evidence="2 5" id="KW-0418">Kinase</keyword>
<dbReference type="AlphaFoldDB" id="F5XHL7"/>
<proteinExistence type="predicted"/>
<evidence type="ECO:0000313" key="6">
    <source>
        <dbReference type="Proteomes" id="UP000007947"/>
    </source>
</evidence>
<dbReference type="OrthoDB" id="5241784at2"/>
<name>F5XHL7_MICPN</name>
<dbReference type="InterPro" id="IPR005467">
    <property type="entry name" value="His_kinase_dom"/>
</dbReference>
<sequence length="91" mass="9437">MAAFRIISEAVTNVRRHAAATTCRVILAAQDDRLDLSVTDDGIGIAAEAVAGIGLTSMREQAAELGGQITVAREACGGTFVHCWLPLGGVQ</sequence>
<dbReference type="HOGENOM" id="CLU_2423639_0_0_11"/>
<dbReference type="Gene3D" id="3.30.565.10">
    <property type="entry name" value="Histidine kinase-like ATPase, C-terminal domain"/>
    <property type="match status" value="1"/>
</dbReference>
<dbReference type="GO" id="GO:0000160">
    <property type="term" value="P:phosphorelay signal transduction system"/>
    <property type="evidence" value="ECO:0007669"/>
    <property type="project" value="UniProtKB-KW"/>
</dbReference>
<keyword evidence="6" id="KW-1185">Reference proteome</keyword>
<organism evidence="5 6">
    <name type="scientific">Microlunatus phosphovorus (strain ATCC 700054 / DSM 10555 / JCM 9379 / NBRC 101784 / NCIMB 13414 / VKM Ac-1990 / NM-1)</name>
    <dbReference type="NCBI Taxonomy" id="1032480"/>
    <lineage>
        <taxon>Bacteria</taxon>
        <taxon>Bacillati</taxon>
        <taxon>Actinomycetota</taxon>
        <taxon>Actinomycetes</taxon>
        <taxon>Propionibacteriales</taxon>
        <taxon>Propionibacteriaceae</taxon>
        <taxon>Microlunatus</taxon>
    </lineage>
</organism>
<dbReference type="SMART" id="SM00387">
    <property type="entry name" value="HATPase_c"/>
    <property type="match status" value="1"/>
</dbReference>
<evidence type="ECO:0000256" key="2">
    <source>
        <dbReference type="ARBA" id="ARBA00022777"/>
    </source>
</evidence>